<dbReference type="Gene3D" id="1.20.120.10">
    <property type="entry name" value="Cytochrome c/b562"/>
    <property type="match status" value="1"/>
</dbReference>
<gene>
    <name evidence="2" type="ORF">ACERLL_07515</name>
</gene>
<evidence type="ECO:0000256" key="1">
    <source>
        <dbReference type="SAM" id="SignalP"/>
    </source>
</evidence>
<evidence type="ECO:0000313" key="3">
    <source>
        <dbReference type="Proteomes" id="UP001575181"/>
    </source>
</evidence>
<dbReference type="Proteomes" id="UP001575181">
    <property type="component" value="Unassembled WGS sequence"/>
</dbReference>
<reference evidence="2 3" key="1">
    <citation type="submission" date="2024-08" db="EMBL/GenBank/DDBJ databases">
        <title>Whole-genome sequencing of halo(alkali)philic microorganisms from hypersaline lakes.</title>
        <authorList>
            <person name="Sorokin D.Y."/>
            <person name="Merkel A.Y."/>
            <person name="Messina E."/>
            <person name="Yakimov M."/>
        </authorList>
    </citation>
    <scope>NUCLEOTIDE SEQUENCE [LARGE SCALE GENOMIC DNA]</scope>
    <source>
        <strain evidence="2 3">Cl-TMA</strain>
    </source>
</reference>
<sequence length="162" mass="17588">MVRQGCPIATRFMVLGLLLGVMAGPPAAAEEPRAVVKDLSPKLDRLLRREMQAILGAMQTIFGAIVTGDHGLVAEKARAIHASFILKQSLTPSDRQDLVAAVPDRFLKLDKRFHSAAAELARAAEARDTGRQLRVLGRMSRACVTCHGDYVAGRFPGLQMSR</sequence>
<dbReference type="RefSeq" id="WP_373655452.1">
    <property type="nucleotide sequence ID" value="NZ_JBGUAW010000004.1"/>
</dbReference>
<proteinExistence type="predicted"/>
<evidence type="ECO:0000313" key="2">
    <source>
        <dbReference type="EMBL" id="MFA9460671.1"/>
    </source>
</evidence>
<dbReference type="InterPro" id="IPR002321">
    <property type="entry name" value="Cyt_c_II"/>
</dbReference>
<comment type="caution">
    <text evidence="2">The sequence shown here is derived from an EMBL/GenBank/DDBJ whole genome shotgun (WGS) entry which is preliminary data.</text>
</comment>
<protein>
    <recommendedName>
        <fullName evidence="4">Cytochrome c</fullName>
    </recommendedName>
</protein>
<keyword evidence="3" id="KW-1185">Reference proteome</keyword>
<feature type="signal peptide" evidence="1">
    <location>
        <begin position="1"/>
        <end position="29"/>
    </location>
</feature>
<dbReference type="EMBL" id="JBGUAW010000004">
    <property type="protein sequence ID" value="MFA9460671.1"/>
    <property type="molecule type" value="Genomic_DNA"/>
</dbReference>
<feature type="chain" id="PRO_5045690269" description="Cytochrome c" evidence="1">
    <location>
        <begin position="30"/>
        <end position="162"/>
    </location>
</feature>
<keyword evidence="1" id="KW-0732">Signal</keyword>
<dbReference type="SUPFAM" id="SSF47175">
    <property type="entry name" value="Cytochromes"/>
    <property type="match status" value="1"/>
</dbReference>
<evidence type="ECO:0008006" key="4">
    <source>
        <dbReference type="Google" id="ProtNLM"/>
    </source>
</evidence>
<accession>A0ABV4TX01</accession>
<dbReference type="InterPro" id="IPR010980">
    <property type="entry name" value="Cyt_c/b562"/>
</dbReference>
<organism evidence="2 3">
    <name type="scientific">Thiohalorhabdus methylotrophus</name>
    <dbReference type="NCBI Taxonomy" id="3242694"/>
    <lineage>
        <taxon>Bacteria</taxon>
        <taxon>Pseudomonadati</taxon>
        <taxon>Pseudomonadota</taxon>
        <taxon>Gammaproteobacteria</taxon>
        <taxon>Thiohalorhabdales</taxon>
        <taxon>Thiohalorhabdaceae</taxon>
        <taxon>Thiohalorhabdus</taxon>
    </lineage>
</organism>
<dbReference type="PROSITE" id="PS51009">
    <property type="entry name" value="CYTCII"/>
    <property type="match status" value="1"/>
</dbReference>
<name>A0ABV4TX01_9GAMM</name>